<dbReference type="PANTHER" id="PTHR11461">
    <property type="entry name" value="SERINE PROTEASE INHIBITOR, SERPIN"/>
    <property type="match status" value="1"/>
</dbReference>
<dbReference type="GO" id="GO:0005615">
    <property type="term" value="C:extracellular space"/>
    <property type="evidence" value="ECO:0007669"/>
    <property type="project" value="InterPro"/>
</dbReference>
<keyword evidence="3" id="KW-0722">Serine protease inhibitor</keyword>
<evidence type="ECO:0000256" key="2">
    <source>
        <dbReference type="ARBA" id="ARBA00022690"/>
    </source>
</evidence>
<dbReference type="GO" id="GO:0004867">
    <property type="term" value="F:serine-type endopeptidase inhibitor activity"/>
    <property type="evidence" value="ECO:0007669"/>
    <property type="project" value="UniProtKB-KW"/>
</dbReference>
<feature type="signal peptide" evidence="6">
    <location>
        <begin position="1"/>
        <end position="27"/>
    </location>
</feature>
<gene>
    <name evidence="9" type="primary">SERPINB8</name>
</gene>
<comment type="similarity">
    <text evidence="1">Belongs to the serpin family. Ov-serpin subfamily.</text>
</comment>
<dbReference type="FunFam" id="2.30.39.10:FF:000014">
    <property type="entry name" value="Serpin family B member 9"/>
    <property type="match status" value="1"/>
</dbReference>
<evidence type="ECO:0000313" key="9">
    <source>
        <dbReference type="RefSeq" id="XP_044921641.1"/>
    </source>
</evidence>
<accession>A0A8U0UPF7</accession>
<protein>
    <recommendedName>
        <fullName evidence="5">Serpin B8</fullName>
    </recommendedName>
</protein>
<dbReference type="Pfam" id="PF00079">
    <property type="entry name" value="Serpin"/>
    <property type="match status" value="1"/>
</dbReference>
<evidence type="ECO:0000256" key="4">
    <source>
        <dbReference type="ARBA" id="ARBA00059476"/>
    </source>
</evidence>
<dbReference type="Gene3D" id="2.30.39.10">
    <property type="entry name" value="Alpha-1-antitrypsin, domain 1"/>
    <property type="match status" value="1"/>
</dbReference>
<dbReference type="InterPro" id="IPR000215">
    <property type="entry name" value="Serpin_fam"/>
</dbReference>
<keyword evidence="6" id="KW-0732">Signal</keyword>
<dbReference type="AlphaFoldDB" id="A0A8U0UPF7"/>
<dbReference type="Proteomes" id="UP000000715">
    <property type="component" value="Unplaced"/>
</dbReference>
<feature type="chain" id="PRO_5035807043" description="Serpin B8" evidence="6">
    <location>
        <begin position="28"/>
        <end position="407"/>
    </location>
</feature>
<name>A0A8U0UPF7_MUSPF</name>
<evidence type="ECO:0000256" key="3">
    <source>
        <dbReference type="ARBA" id="ARBA00022900"/>
    </source>
</evidence>
<dbReference type="InterPro" id="IPR036186">
    <property type="entry name" value="Serpin_sf"/>
</dbReference>
<feature type="domain" description="Serpin" evidence="7">
    <location>
        <begin position="46"/>
        <end position="407"/>
    </location>
</feature>
<dbReference type="InterPro" id="IPR042185">
    <property type="entry name" value="Serpin_sf_2"/>
</dbReference>
<dbReference type="GO" id="GO:0005737">
    <property type="term" value="C:cytoplasm"/>
    <property type="evidence" value="ECO:0007669"/>
    <property type="project" value="TreeGrafter"/>
</dbReference>
<dbReference type="Gene3D" id="3.30.497.10">
    <property type="entry name" value="Antithrombin, subunit I, domain 2"/>
    <property type="match status" value="1"/>
</dbReference>
<keyword evidence="8" id="KW-1185">Reference proteome</keyword>
<dbReference type="PROSITE" id="PS00284">
    <property type="entry name" value="SERPIN"/>
    <property type="match status" value="1"/>
</dbReference>
<dbReference type="InterPro" id="IPR023795">
    <property type="entry name" value="Serpin_CS"/>
</dbReference>
<organism evidence="8 9">
    <name type="scientific">Mustela putorius furo</name>
    <name type="common">European domestic ferret</name>
    <name type="synonym">Mustela furo</name>
    <dbReference type="NCBI Taxonomy" id="9669"/>
    <lineage>
        <taxon>Eukaryota</taxon>
        <taxon>Metazoa</taxon>
        <taxon>Chordata</taxon>
        <taxon>Craniata</taxon>
        <taxon>Vertebrata</taxon>
        <taxon>Euteleostomi</taxon>
        <taxon>Mammalia</taxon>
        <taxon>Eutheria</taxon>
        <taxon>Laurasiatheria</taxon>
        <taxon>Carnivora</taxon>
        <taxon>Caniformia</taxon>
        <taxon>Musteloidea</taxon>
        <taxon>Mustelidae</taxon>
        <taxon>Mustelinae</taxon>
        <taxon>Mustela</taxon>
    </lineage>
</organism>
<dbReference type="OrthoDB" id="671595at2759"/>
<reference evidence="9" key="1">
    <citation type="submission" date="2025-08" db="UniProtKB">
        <authorList>
            <consortium name="RefSeq"/>
        </authorList>
    </citation>
    <scope>IDENTIFICATION</scope>
    <source>
        <tissue evidence="9">Brain</tissue>
    </source>
</reference>
<dbReference type="SMART" id="SM00093">
    <property type="entry name" value="SERPIN"/>
    <property type="match status" value="1"/>
</dbReference>
<dbReference type="RefSeq" id="XP_044921641.1">
    <property type="nucleotide sequence ID" value="XM_045065706.1"/>
</dbReference>
<keyword evidence="2" id="KW-0646">Protease inhibitor</keyword>
<dbReference type="FunFam" id="3.30.497.10:FF:000018">
    <property type="entry name" value="Serpin family B member 8"/>
    <property type="match status" value="1"/>
</dbReference>
<evidence type="ECO:0000256" key="1">
    <source>
        <dbReference type="ARBA" id="ARBA00006426"/>
    </source>
</evidence>
<comment type="function">
    <text evidence="4">Has an important role in epithelial desmosome-mediated cell-cell adhesion.</text>
</comment>
<proteinExistence type="inferred from homology"/>
<evidence type="ECO:0000313" key="8">
    <source>
        <dbReference type="Proteomes" id="UP000000715"/>
    </source>
</evidence>
<evidence type="ECO:0000256" key="5">
    <source>
        <dbReference type="ARBA" id="ARBA00071177"/>
    </source>
</evidence>
<evidence type="ECO:0000256" key="6">
    <source>
        <dbReference type="SAM" id="SignalP"/>
    </source>
</evidence>
<dbReference type="GeneID" id="101678120"/>
<dbReference type="CTD" id="5271"/>
<dbReference type="SUPFAM" id="SSF56574">
    <property type="entry name" value="Serpins"/>
    <property type="match status" value="1"/>
</dbReference>
<dbReference type="PANTHER" id="PTHR11461:SF166">
    <property type="entry name" value="SERPIN B8"/>
    <property type="match status" value="1"/>
</dbReference>
<evidence type="ECO:0000259" key="7">
    <source>
        <dbReference type="SMART" id="SM00093"/>
    </source>
</evidence>
<sequence>MPIHFIGWKSNLSTLLCFYDTVGWCTGTQRPSLMDDLYEANGSFAINLLKMLGEEDSSRNVFFSPLSISSALAMVFMGAKGNTAAQMSQALCLNRGGEIHQGFRSLLQEVNKSGTQYLLRTANRLFGEKTCDFLPAFRESCQEFYQAELEELSFAEDTEASRRHINDWVTEKTEGKISEILGAGTVDPLTKLVLVNAIYFKGKWNEQFDRKYTRGMPFKVNQEKKTVQMMFKQAKFKTGYVAEAHTQVLELPYAGQELSLVVLLPDDDTELAVVEKALTYEKFRDWTNPEKMTKDKVQVFLPRLKLEESYDLESFLRSLGMTDAFEEAKADFSGMSAKKNVPVSKVAHKCFVEVNEEGTEAAGATAVVRNARSIRPEPRFCADHPFLFFITHRSTSSILFCGRFCSP</sequence>
<dbReference type="InterPro" id="IPR023796">
    <property type="entry name" value="Serpin_dom"/>
</dbReference>
<dbReference type="InterPro" id="IPR042178">
    <property type="entry name" value="Serpin_sf_1"/>
</dbReference>